<evidence type="ECO:0000256" key="1">
    <source>
        <dbReference type="SAM" id="MobiDB-lite"/>
    </source>
</evidence>
<dbReference type="Proteomes" id="UP000198418">
    <property type="component" value="Unassembled WGS sequence"/>
</dbReference>
<dbReference type="AlphaFoldDB" id="A0A212S7J3"/>
<dbReference type="RefSeq" id="WP_088522136.1">
    <property type="nucleotide sequence ID" value="NZ_FYDG01000015.1"/>
</dbReference>
<proteinExistence type="predicted"/>
<feature type="compositionally biased region" description="Low complexity" evidence="1">
    <location>
        <begin position="155"/>
        <end position="168"/>
    </location>
</feature>
<evidence type="ECO:0000313" key="2">
    <source>
        <dbReference type="EMBL" id="SNB81293.1"/>
    </source>
</evidence>
<organism evidence="2 3">
    <name type="scientific">Rhodoblastus acidophilus</name>
    <name type="common">Rhodopseudomonas acidophila</name>
    <dbReference type="NCBI Taxonomy" id="1074"/>
    <lineage>
        <taxon>Bacteria</taxon>
        <taxon>Pseudomonadati</taxon>
        <taxon>Pseudomonadota</taxon>
        <taxon>Alphaproteobacteria</taxon>
        <taxon>Hyphomicrobiales</taxon>
        <taxon>Rhodoblastaceae</taxon>
        <taxon>Rhodoblastus</taxon>
    </lineage>
</organism>
<dbReference type="EMBL" id="FYDG01000015">
    <property type="protein sequence ID" value="SNB81293.1"/>
    <property type="molecule type" value="Genomic_DNA"/>
</dbReference>
<name>A0A212S7J3_RHOAC</name>
<evidence type="ECO:0000313" key="3">
    <source>
        <dbReference type="Proteomes" id="UP000198418"/>
    </source>
</evidence>
<gene>
    <name evidence="2" type="ORF">SAMN06265338_1159</name>
</gene>
<protein>
    <submittedName>
        <fullName evidence="2">Uncharacterized protein</fullName>
    </submittedName>
</protein>
<accession>A0A212S7J3</accession>
<reference evidence="3" key="1">
    <citation type="submission" date="2017-06" db="EMBL/GenBank/DDBJ databases">
        <authorList>
            <person name="Varghese N."/>
            <person name="Submissions S."/>
        </authorList>
    </citation>
    <scope>NUCLEOTIDE SEQUENCE [LARGE SCALE GENOMIC DNA]</scope>
    <source>
        <strain evidence="3">DSM 137</strain>
    </source>
</reference>
<sequence length="310" mass="28348">MSSLTQFLNSTGGARAVQAGQPGSNGFWRRDVFRGAGTYVWTASKAGKIKIQGIGAAAGGAGTYPGASGAFGEKTLTVAAGDQLTIVIGQGGAGASSGAPGNGGSSSISGTPIGGTPLTLAGAQGAAAGVGVAGVASGPWDTSYPGAIAIGQNTGSPSSGSPFGAGRASSGGGGAGWGGGAAGYGGASSHRSAPGSVGAYGLVAPGGRIGLDGGSQPFWDLRDIDGGGGGYGNATAQLDGGAGGVGAGGGASAATATYCGVSAFGGGTGTSFVTAPKSGFGGGGGCGVNAGITGGAGGDAWVAVFWDAVQ</sequence>
<keyword evidence="3" id="KW-1185">Reference proteome</keyword>
<feature type="region of interest" description="Disordered" evidence="1">
    <location>
        <begin position="148"/>
        <end position="172"/>
    </location>
</feature>